<reference evidence="2 3" key="1">
    <citation type="submission" date="2019-02" db="EMBL/GenBank/DDBJ databases">
        <title>Kribbella capetownensis sp. nov. and Kribbella speibonae sp. nov., isolated from soil.</title>
        <authorList>
            <person name="Curtis S.M."/>
            <person name="Norton I."/>
            <person name="Everest G.J."/>
            <person name="Meyers P.R."/>
        </authorList>
    </citation>
    <scope>NUCLEOTIDE SEQUENCE [LARGE SCALE GENOMIC DNA]</scope>
    <source>
        <strain evidence="2 3">KCTC 29219</strain>
    </source>
</reference>
<comment type="caution">
    <text evidence="2">The sequence shown here is derived from an EMBL/GenBank/DDBJ whole genome shotgun (WGS) entry which is preliminary data.</text>
</comment>
<evidence type="ECO:0000313" key="3">
    <source>
        <dbReference type="Proteomes" id="UP000292346"/>
    </source>
</evidence>
<dbReference type="AlphaFoldDB" id="A0A4R0HF71"/>
<evidence type="ECO:0000313" key="2">
    <source>
        <dbReference type="EMBL" id="TCC06379.1"/>
    </source>
</evidence>
<dbReference type="Proteomes" id="UP000292346">
    <property type="component" value="Unassembled WGS sequence"/>
</dbReference>
<evidence type="ECO:0000256" key="1">
    <source>
        <dbReference type="SAM" id="MobiDB-lite"/>
    </source>
</evidence>
<dbReference type="EMBL" id="SJJZ01000003">
    <property type="protein sequence ID" value="TCC06379.1"/>
    <property type="molecule type" value="Genomic_DNA"/>
</dbReference>
<organism evidence="2 3">
    <name type="scientific">Kribbella soli</name>
    <dbReference type="NCBI Taxonomy" id="1124743"/>
    <lineage>
        <taxon>Bacteria</taxon>
        <taxon>Bacillati</taxon>
        <taxon>Actinomycetota</taxon>
        <taxon>Actinomycetes</taxon>
        <taxon>Propionibacteriales</taxon>
        <taxon>Kribbellaceae</taxon>
        <taxon>Kribbella</taxon>
    </lineage>
</organism>
<dbReference type="OrthoDB" id="4563074at2"/>
<keyword evidence="3" id="KW-1185">Reference proteome</keyword>
<gene>
    <name evidence="2" type="ORF">E0H45_25020</name>
</gene>
<protein>
    <submittedName>
        <fullName evidence="2">Uncharacterized protein</fullName>
    </submittedName>
</protein>
<feature type="region of interest" description="Disordered" evidence="1">
    <location>
        <begin position="56"/>
        <end position="77"/>
    </location>
</feature>
<sequence>MPETTRGENVGWPEDELERRRQAEELIAALDAVEMDFSGSAEAWRYGGGRDLSRLAEKARERPQPTDVWGGTDTLRG</sequence>
<accession>A0A4R0HF71</accession>
<proteinExistence type="predicted"/>
<name>A0A4R0HF71_9ACTN</name>